<evidence type="ECO:0000313" key="5">
    <source>
        <dbReference type="Proteomes" id="UP000237000"/>
    </source>
</evidence>
<dbReference type="Gene3D" id="3.40.50.1820">
    <property type="entry name" value="alpha/beta hydrolase"/>
    <property type="match status" value="1"/>
</dbReference>
<dbReference type="InterPro" id="IPR029058">
    <property type="entry name" value="AB_hydrolase_fold"/>
</dbReference>
<sequence length="313" mass="35520">MMDQIQHKFVEVQGLKLHVADIGTGPNVVVFLHGFPGIWYSWRHQMTALAKAGFRAIAPDYRGYGLSDPPPEPERTLLRDFVNDLLGIVDVLAIPKVFLVGKDFGGRPAYLFGLLHPDRVLGIVTIGMPHLPPDFPKFGSHLPEGFYVSRWQEPGRAEADFGRLDAKTVIRNVFILFSRSEIPIAAENQEIMDLVDQTRPLPPWFTEEDLAYYGALYEKSGFRTALRVPYRSFGEEYYNLTDLIVKHPALLIMGSKDYFYKFPGIGDFINSGKVKEFVPKLDVVFLPEGNHFVQEQSPEEVNQLILNFLAKHI</sequence>
<evidence type="ECO:0000256" key="2">
    <source>
        <dbReference type="ARBA" id="ARBA00038334"/>
    </source>
</evidence>
<evidence type="ECO:0000313" key="4">
    <source>
        <dbReference type="EMBL" id="PON96091.1"/>
    </source>
</evidence>
<name>A0A2P5FE61_TREOI</name>
<dbReference type="EMBL" id="JXTC01000040">
    <property type="protein sequence ID" value="PON96091.1"/>
    <property type="molecule type" value="Genomic_DNA"/>
</dbReference>
<comment type="caution">
    <text evidence="4">The sequence shown here is derived from an EMBL/GenBank/DDBJ whole genome shotgun (WGS) entry which is preliminary data.</text>
</comment>
<keyword evidence="5" id="KW-1185">Reference proteome</keyword>
<reference evidence="5" key="1">
    <citation type="submission" date="2016-06" db="EMBL/GenBank/DDBJ databases">
        <title>Parallel loss of symbiosis genes in relatives of nitrogen-fixing non-legume Parasponia.</title>
        <authorList>
            <person name="Van Velzen R."/>
            <person name="Holmer R."/>
            <person name="Bu F."/>
            <person name="Rutten L."/>
            <person name="Van Zeijl A."/>
            <person name="Liu W."/>
            <person name="Santuari L."/>
            <person name="Cao Q."/>
            <person name="Sharma T."/>
            <person name="Shen D."/>
            <person name="Roswanjaya Y."/>
            <person name="Wardhani T."/>
            <person name="Kalhor M.S."/>
            <person name="Jansen J."/>
            <person name="Van den Hoogen J."/>
            <person name="Gungor B."/>
            <person name="Hartog M."/>
            <person name="Hontelez J."/>
            <person name="Verver J."/>
            <person name="Yang W.-C."/>
            <person name="Schijlen E."/>
            <person name="Repin R."/>
            <person name="Schilthuizen M."/>
            <person name="Schranz E."/>
            <person name="Heidstra R."/>
            <person name="Miyata K."/>
            <person name="Fedorova E."/>
            <person name="Kohlen W."/>
            <person name="Bisseling T."/>
            <person name="Smit S."/>
            <person name="Geurts R."/>
        </authorList>
    </citation>
    <scope>NUCLEOTIDE SEQUENCE [LARGE SCALE GENOMIC DNA]</scope>
    <source>
        <strain evidence="5">cv. RG33-2</strain>
    </source>
</reference>
<feature type="domain" description="AB hydrolase-1" evidence="3">
    <location>
        <begin position="27"/>
        <end position="297"/>
    </location>
</feature>
<dbReference type="PRINTS" id="PR00412">
    <property type="entry name" value="EPOXHYDRLASE"/>
</dbReference>
<dbReference type="Proteomes" id="UP000237000">
    <property type="component" value="Unassembled WGS sequence"/>
</dbReference>
<proteinExistence type="inferred from homology"/>
<dbReference type="GO" id="GO:0016787">
    <property type="term" value="F:hydrolase activity"/>
    <property type="evidence" value="ECO:0007669"/>
    <property type="project" value="UniProtKB-KW"/>
</dbReference>
<evidence type="ECO:0000259" key="3">
    <source>
        <dbReference type="Pfam" id="PF00561"/>
    </source>
</evidence>
<dbReference type="Pfam" id="PF00561">
    <property type="entry name" value="Abhydrolase_1"/>
    <property type="match status" value="1"/>
</dbReference>
<keyword evidence="1 4" id="KW-0378">Hydrolase</keyword>
<dbReference type="PRINTS" id="PR00111">
    <property type="entry name" value="ABHYDROLASE"/>
</dbReference>
<comment type="similarity">
    <text evidence="2">Belongs to the AB hydrolase superfamily. Epoxide hydrolase family.</text>
</comment>
<dbReference type="STRING" id="63057.A0A2P5FE61"/>
<gene>
    <name evidence="4" type="ORF">TorRG33x02_080210</name>
</gene>
<dbReference type="OrthoDB" id="7130006at2759"/>
<organism evidence="4 5">
    <name type="scientific">Trema orientale</name>
    <name type="common">Charcoal tree</name>
    <name type="synonym">Celtis orientalis</name>
    <dbReference type="NCBI Taxonomy" id="63057"/>
    <lineage>
        <taxon>Eukaryota</taxon>
        <taxon>Viridiplantae</taxon>
        <taxon>Streptophyta</taxon>
        <taxon>Embryophyta</taxon>
        <taxon>Tracheophyta</taxon>
        <taxon>Spermatophyta</taxon>
        <taxon>Magnoliopsida</taxon>
        <taxon>eudicotyledons</taxon>
        <taxon>Gunneridae</taxon>
        <taxon>Pentapetalae</taxon>
        <taxon>rosids</taxon>
        <taxon>fabids</taxon>
        <taxon>Rosales</taxon>
        <taxon>Cannabaceae</taxon>
        <taxon>Trema</taxon>
    </lineage>
</organism>
<protein>
    <submittedName>
        <fullName evidence="4">Epoxide hydrolase-like</fullName>
    </submittedName>
</protein>
<evidence type="ECO:0000256" key="1">
    <source>
        <dbReference type="ARBA" id="ARBA00022801"/>
    </source>
</evidence>
<dbReference type="InterPro" id="IPR000639">
    <property type="entry name" value="Epox_hydrolase-like"/>
</dbReference>
<dbReference type="SUPFAM" id="SSF53474">
    <property type="entry name" value="alpha/beta-Hydrolases"/>
    <property type="match status" value="1"/>
</dbReference>
<dbReference type="PANTHER" id="PTHR43329">
    <property type="entry name" value="EPOXIDE HYDROLASE"/>
    <property type="match status" value="1"/>
</dbReference>
<dbReference type="InParanoid" id="A0A2P5FE61"/>
<accession>A0A2P5FE61</accession>
<dbReference type="InterPro" id="IPR000073">
    <property type="entry name" value="AB_hydrolase_1"/>
</dbReference>
<dbReference type="AlphaFoldDB" id="A0A2P5FE61"/>